<accession>A0A142JSS6</accession>
<reference evidence="1 2" key="1">
    <citation type="submission" date="2016-03" db="EMBL/GenBank/DDBJ databases">
        <title>Complete genome sequence of a novel chlorpyrifos degrading bacterium, Cupriavidus nantongensis sp. X1.</title>
        <authorList>
            <person name="Fang L."/>
        </authorList>
    </citation>
    <scope>NUCLEOTIDE SEQUENCE [LARGE SCALE GENOMIC DNA]</scope>
    <source>
        <strain evidence="1 2">X1</strain>
    </source>
</reference>
<keyword evidence="2" id="KW-1185">Reference proteome</keyword>
<protein>
    <recommendedName>
        <fullName evidence="3">DUF2917 domain-containing protein</fullName>
    </recommendedName>
</protein>
<proteinExistence type="predicted"/>
<dbReference type="InterPro" id="IPR021317">
    <property type="entry name" value="DUF2917"/>
</dbReference>
<dbReference type="EMBL" id="CP014845">
    <property type="protein sequence ID" value="AMR81138.1"/>
    <property type="molecule type" value="Genomic_DNA"/>
</dbReference>
<evidence type="ECO:0000313" key="2">
    <source>
        <dbReference type="Proteomes" id="UP000075238"/>
    </source>
</evidence>
<dbReference type="KEGG" id="cnan:A2G96_25355"/>
<name>A0A142JSS6_9BURK</name>
<dbReference type="Pfam" id="PF11142">
    <property type="entry name" value="DUF2917"/>
    <property type="match status" value="1"/>
</dbReference>
<gene>
    <name evidence="1" type="ORF">A2G96_25355</name>
</gene>
<dbReference type="Proteomes" id="UP000075238">
    <property type="component" value="Chromosome 2"/>
</dbReference>
<evidence type="ECO:0000313" key="1">
    <source>
        <dbReference type="EMBL" id="AMR81138.1"/>
    </source>
</evidence>
<dbReference type="OrthoDB" id="8966373at2"/>
<organism evidence="1 2">
    <name type="scientific">Cupriavidus nantongensis</name>
    <dbReference type="NCBI Taxonomy" id="1796606"/>
    <lineage>
        <taxon>Bacteria</taxon>
        <taxon>Pseudomonadati</taxon>
        <taxon>Pseudomonadota</taxon>
        <taxon>Betaproteobacteria</taxon>
        <taxon>Burkholderiales</taxon>
        <taxon>Burkholderiaceae</taxon>
        <taxon>Cupriavidus</taxon>
    </lineage>
</organism>
<dbReference type="AlphaFoldDB" id="A0A142JSS6"/>
<sequence length="95" mass="10297">MSRTFSLEAECLGLRLRAGTEVVCRGGNLWLTFEVPGRPSPDVLLAPGECHRLQADAEVFVAALHGAGPALCRIDAPPRRAGQRRFSWLRGARAS</sequence>
<dbReference type="RefSeq" id="WP_062802953.1">
    <property type="nucleotide sequence ID" value="NZ_CP014845.1"/>
</dbReference>
<evidence type="ECO:0008006" key="3">
    <source>
        <dbReference type="Google" id="ProtNLM"/>
    </source>
</evidence>